<protein>
    <submittedName>
        <fullName evidence="2">15.8g1 protein</fullName>
    </submittedName>
</protein>
<feature type="region of interest" description="Disordered" evidence="1">
    <location>
        <begin position="1"/>
        <end position="25"/>
    </location>
</feature>
<feature type="compositionally biased region" description="Basic residues" evidence="1">
    <location>
        <begin position="16"/>
        <end position="25"/>
    </location>
</feature>
<proteinExistence type="predicted"/>
<name>A8E0Z0_9VIRU</name>
<evidence type="ECO:0000256" key="1">
    <source>
        <dbReference type="SAM" id="MobiDB-lite"/>
    </source>
</evidence>
<reference evidence="2" key="1">
    <citation type="submission" date="2007-08" db="EMBL/GenBank/DDBJ databases">
        <authorList>
            <person name="Lanzrein B."/>
        </authorList>
    </citation>
    <scope>NUCLEOTIDE SEQUENCE</scope>
</reference>
<reference evidence="2" key="2">
    <citation type="submission" date="2007-09" db="EMBL/GenBank/DDBJ databases">
        <authorList>
            <person name="Wetterwald C."/>
        </authorList>
    </citation>
    <scope>NUCLEOTIDE SEQUENCE</scope>
</reference>
<sequence length="292" mass="33535">MTSVQDVRHMNDATKKSKISTKKMSRTKSLPIAKLYIHEYAEADSTTSCGSSADLSIDLIPVSSNLLEFFQQRNIYMKNVRLEYEQMLVGISLVKPQSSNLQDVIPYGYFFNAILQIDQYHILLCEKSFHFQYLVHHLKNCLRCNRKIGVCLCFSPGISSIESLPESIQYPDNIHRYADADSTTSLWTVVPSIGITLVSSNPLKFPQPERINLNNIRYVYDQMLANISQSKPQLSDLTDRVPYEFFLKAILQTYQYHIELFGRAYHFQHLIDHLKSCRKCNTMIGKCLGAKS</sequence>
<feature type="compositionally biased region" description="Basic and acidic residues" evidence="1">
    <location>
        <begin position="1"/>
        <end position="15"/>
    </location>
</feature>
<gene>
    <name evidence="2" type="primary">15.8g1</name>
</gene>
<dbReference type="GeneID" id="40525929"/>
<evidence type="ECO:0000313" key="2">
    <source>
        <dbReference type="EMBL" id="CAO98960.1"/>
    </source>
</evidence>
<accession>A8E0Z0</accession>
<dbReference type="KEGG" id="vg:40525929"/>
<dbReference type="RefSeq" id="YP_009665767.1">
    <property type="nucleotide sequence ID" value="NC_043267.1"/>
</dbReference>
<organism evidence="2">
    <name type="scientific">Bracoviriform inaniti</name>
    <dbReference type="NCBI Taxonomy" id="36344"/>
    <lineage>
        <taxon>Viruses</taxon>
        <taxon>Viruses incertae sedis</taxon>
        <taxon>Polydnaviriformidae</taxon>
        <taxon>Bracoviriform</taxon>
    </lineage>
</organism>
<dbReference type="EMBL" id="AM850131">
    <property type="protein sequence ID" value="CAO98960.1"/>
    <property type="molecule type" value="Genomic_DNA"/>
</dbReference>